<keyword evidence="5" id="KW-0963">Cytoplasm</keyword>
<name>A0ABP6QFJ1_9ACTN</name>
<evidence type="ECO:0000259" key="24">
    <source>
        <dbReference type="Pfam" id="PF03061"/>
    </source>
</evidence>
<dbReference type="PANTHER" id="PTHR12418">
    <property type="entry name" value="ACYL-COENZYME A THIOESTERASE THEM4"/>
    <property type="match status" value="1"/>
</dbReference>
<dbReference type="Proteomes" id="UP001501237">
    <property type="component" value="Unassembled WGS sequence"/>
</dbReference>
<dbReference type="RefSeq" id="WP_344833849.1">
    <property type="nucleotide sequence ID" value="NZ_BAAAUV010000016.1"/>
</dbReference>
<sequence>MPDEASAGDYAAMIEDLRGFLDRLSSARPSPEAVRCLREALTGWSAELDRSQVPEHDRVFGRLAGLPGRGQTMSPRLEIVETGPDGSRGTVRFGRYHLGRNGAAHGGSIPLVFDEILGQVARVNGRSLARTAYLRVDYRSITPIDRDLEISARLVSVTGRKYVVAGELRDGPVLCAEAEALFVELRPGRP</sequence>
<evidence type="ECO:0000256" key="8">
    <source>
        <dbReference type="ARBA" id="ARBA00022832"/>
    </source>
</evidence>
<keyword evidence="6" id="KW-0053">Apoptosis</keyword>
<keyword evidence="4" id="KW-1003">Cell membrane</keyword>
<reference evidence="26" key="1">
    <citation type="journal article" date="2019" name="Int. J. Syst. Evol. Microbiol.">
        <title>The Global Catalogue of Microorganisms (GCM) 10K type strain sequencing project: providing services to taxonomists for standard genome sequencing and annotation.</title>
        <authorList>
            <consortium name="The Broad Institute Genomics Platform"/>
            <consortium name="The Broad Institute Genome Sequencing Center for Infectious Disease"/>
            <person name="Wu L."/>
            <person name="Ma J."/>
        </authorList>
    </citation>
    <scope>NUCLEOTIDE SEQUENCE [LARGE SCALE GENOMIC DNA]</scope>
    <source>
        <strain evidence="26">JCM 9377</strain>
    </source>
</reference>
<comment type="catalytic activity">
    <reaction evidence="22">
        <text>dodecanoyl-CoA + H2O = dodecanoate + CoA + H(+)</text>
        <dbReference type="Rhea" id="RHEA:30135"/>
        <dbReference type="ChEBI" id="CHEBI:15377"/>
        <dbReference type="ChEBI" id="CHEBI:15378"/>
        <dbReference type="ChEBI" id="CHEBI:18262"/>
        <dbReference type="ChEBI" id="CHEBI:57287"/>
        <dbReference type="ChEBI" id="CHEBI:57375"/>
    </reaction>
    <physiologicalReaction direction="left-to-right" evidence="22">
        <dbReference type="Rhea" id="RHEA:30136"/>
    </physiologicalReaction>
</comment>
<evidence type="ECO:0000256" key="18">
    <source>
        <dbReference type="ARBA" id="ARBA00043210"/>
    </source>
</evidence>
<evidence type="ECO:0000256" key="16">
    <source>
        <dbReference type="ARBA" id="ARBA00038848"/>
    </source>
</evidence>
<evidence type="ECO:0000256" key="3">
    <source>
        <dbReference type="ARBA" id="ARBA00004632"/>
    </source>
</evidence>
<dbReference type="InterPro" id="IPR052365">
    <property type="entry name" value="THEM4/THEM5_acyl-CoA_thioest"/>
</dbReference>
<keyword evidence="8" id="KW-0276">Fatty acid metabolism</keyword>
<evidence type="ECO:0000256" key="23">
    <source>
        <dbReference type="ARBA" id="ARBA00048180"/>
    </source>
</evidence>
<comment type="caution">
    <text evidence="25">The sequence shown here is derived from an EMBL/GenBank/DDBJ whole genome shotgun (WGS) entry which is preliminary data.</text>
</comment>
<evidence type="ECO:0000256" key="19">
    <source>
        <dbReference type="ARBA" id="ARBA00047588"/>
    </source>
</evidence>
<dbReference type="SUPFAM" id="SSF54637">
    <property type="entry name" value="Thioesterase/thiol ester dehydrase-isomerase"/>
    <property type="match status" value="1"/>
</dbReference>
<evidence type="ECO:0000256" key="7">
    <source>
        <dbReference type="ARBA" id="ARBA00022801"/>
    </source>
</evidence>
<accession>A0ABP6QFJ1</accession>
<proteinExistence type="inferred from homology"/>
<evidence type="ECO:0000256" key="21">
    <source>
        <dbReference type="ARBA" id="ARBA00047969"/>
    </source>
</evidence>
<dbReference type="CDD" id="cd03443">
    <property type="entry name" value="PaaI_thioesterase"/>
    <property type="match status" value="1"/>
</dbReference>
<keyword evidence="12" id="KW-0966">Cell projection</keyword>
<evidence type="ECO:0000256" key="5">
    <source>
        <dbReference type="ARBA" id="ARBA00022490"/>
    </source>
</evidence>
<evidence type="ECO:0000256" key="22">
    <source>
        <dbReference type="ARBA" id="ARBA00048074"/>
    </source>
</evidence>
<keyword evidence="26" id="KW-1185">Reference proteome</keyword>
<evidence type="ECO:0000256" key="20">
    <source>
        <dbReference type="ARBA" id="ARBA00047734"/>
    </source>
</evidence>
<evidence type="ECO:0000256" key="10">
    <source>
        <dbReference type="ARBA" id="ARBA00023098"/>
    </source>
</evidence>
<evidence type="ECO:0000256" key="9">
    <source>
        <dbReference type="ARBA" id="ARBA00022946"/>
    </source>
</evidence>
<evidence type="ECO:0000256" key="17">
    <source>
        <dbReference type="ARBA" id="ARBA00040123"/>
    </source>
</evidence>
<comment type="catalytic activity">
    <reaction evidence="23">
        <text>tetradecanoyl-CoA + H2O = tetradecanoate + CoA + H(+)</text>
        <dbReference type="Rhea" id="RHEA:40119"/>
        <dbReference type="ChEBI" id="CHEBI:15377"/>
        <dbReference type="ChEBI" id="CHEBI:15378"/>
        <dbReference type="ChEBI" id="CHEBI:30807"/>
        <dbReference type="ChEBI" id="CHEBI:57287"/>
        <dbReference type="ChEBI" id="CHEBI:57385"/>
    </reaction>
    <physiologicalReaction direction="left-to-right" evidence="23">
        <dbReference type="Rhea" id="RHEA:40120"/>
    </physiologicalReaction>
</comment>
<comment type="similarity">
    <text evidence="15">Belongs to the THEM4/THEM5 thioesterase family.</text>
</comment>
<comment type="subcellular location">
    <subcellularLocation>
        <location evidence="3">Cell projection</location>
        <location evidence="3">Ruffle membrane</location>
    </subcellularLocation>
    <subcellularLocation>
        <location evidence="2">Cytoplasm</location>
    </subcellularLocation>
    <subcellularLocation>
        <location evidence="1">Membrane</location>
        <topology evidence="1">Peripheral membrane protein</topology>
    </subcellularLocation>
</comment>
<keyword evidence="11" id="KW-0472">Membrane</keyword>
<evidence type="ECO:0000256" key="1">
    <source>
        <dbReference type="ARBA" id="ARBA00004170"/>
    </source>
</evidence>
<comment type="catalytic activity">
    <reaction evidence="13">
        <text>(5Z,8Z,11Z,14Z)-eicosatetraenoyl-CoA + H2O = (5Z,8Z,11Z,14Z)-eicosatetraenoate + CoA + H(+)</text>
        <dbReference type="Rhea" id="RHEA:40151"/>
        <dbReference type="ChEBI" id="CHEBI:15377"/>
        <dbReference type="ChEBI" id="CHEBI:15378"/>
        <dbReference type="ChEBI" id="CHEBI:32395"/>
        <dbReference type="ChEBI" id="CHEBI:57287"/>
        <dbReference type="ChEBI" id="CHEBI:57368"/>
    </reaction>
    <physiologicalReaction direction="left-to-right" evidence="13">
        <dbReference type="Rhea" id="RHEA:40152"/>
    </physiologicalReaction>
</comment>
<dbReference type="PANTHER" id="PTHR12418:SF19">
    <property type="entry name" value="ACYL-COENZYME A THIOESTERASE THEM4"/>
    <property type="match status" value="1"/>
</dbReference>
<dbReference type="EC" id="3.1.2.2" evidence="16"/>
<keyword evidence="9" id="KW-0809">Transit peptide</keyword>
<keyword evidence="7" id="KW-0378">Hydrolase</keyword>
<evidence type="ECO:0000256" key="4">
    <source>
        <dbReference type="ARBA" id="ARBA00022475"/>
    </source>
</evidence>
<gene>
    <name evidence="25" type="ORF">GCM10010468_55160</name>
</gene>
<evidence type="ECO:0000313" key="25">
    <source>
        <dbReference type="EMBL" id="GAA3226711.1"/>
    </source>
</evidence>
<evidence type="ECO:0000256" key="13">
    <source>
        <dbReference type="ARBA" id="ARBA00035852"/>
    </source>
</evidence>
<comment type="catalytic activity">
    <reaction evidence="20">
        <text>hexadecanoyl-CoA + H2O = hexadecanoate + CoA + H(+)</text>
        <dbReference type="Rhea" id="RHEA:16645"/>
        <dbReference type="ChEBI" id="CHEBI:7896"/>
        <dbReference type="ChEBI" id="CHEBI:15377"/>
        <dbReference type="ChEBI" id="CHEBI:15378"/>
        <dbReference type="ChEBI" id="CHEBI:57287"/>
        <dbReference type="ChEBI" id="CHEBI:57379"/>
        <dbReference type="EC" id="3.1.2.2"/>
    </reaction>
    <physiologicalReaction direction="left-to-right" evidence="20">
        <dbReference type="Rhea" id="RHEA:16646"/>
    </physiologicalReaction>
</comment>
<comment type="catalytic activity">
    <reaction evidence="19">
        <text>octanoyl-CoA + H2O = octanoate + CoA + H(+)</text>
        <dbReference type="Rhea" id="RHEA:30143"/>
        <dbReference type="ChEBI" id="CHEBI:15377"/>
        <dbReference type="ChEBI" id="CHEBI:15378"/>
        <dbReference type="ChEBI" id="CHEBI:25646"/>
        <dbReference type="ChEBI" id="CHEBI:57287"/>
        <dbReference type="ChEBI" id="CHEBI:57386"/>
    </reaction>
    <physiologicalReaction direction="left-to-right" evidence="19">
        <dbReference type="Rhea" id="RHEA:30144"/>
    </physiologicalReaction>
</comment>
<evidence type="ECO:0000313" key="26">
    <source>
        <dbReference type="Proteomes" id="UP001501237"/>
    </source>
</evidence>
<evidence type="ECO:0000256" key="2">
    <source>
        <dbReference type="ARBA" id="ARBA00004496"/>
    </source>
</evidence>
<evidence type="ECO:0000256" key="14">
    <source>
        <dbReference type="ARBA" id="ARBA00037002"/>
    </source>
</evidence>
<comment type="catalytic activity">
    <reaction evidence="21">
        <text>decanoyl-CoA + H2O = decanoate + CoA + H(+)</text>
        <dbReference type="Rhea" id="RHEA:40059"/>
        <dbReference type="ChEBI" id="CHEBI:15377"/>
        <dbReference type="ChEBI" id="CHEBI:15378"/>
        <dbReference type="ChEBI" id="CHEBI:27689"/>
        <dbReference type="ChEBI" id="CHEBI:57287"/>
        <dbReference type="ChEBI" id="CHEBI:61430"/>
    </reaction>
    <physiologicalReaction direction="left-to-right" evidence="21">
        <dbReference type="Rhea" id="RHEA:40060"/>
    </physiologicalReaction>
</comment>
<protein>
    <recommendedName>
        <fullName evidence="17">Acyl-coenzyme A thioesterase THEM4</fullName>
        <ecNumber evidence="16">3.1.2.2</ecNumber>
    </recommendedName>
    <alternativeName>
        <fullName evidence="18">Thioesterase superfamily member 4</fullName>
    </alternativeName>
</protein>
<keyword evidence="10" id="KW-0443">Lipid metabolism</keyword>
<evidence type="ECO:0000256" key="15">
    <source>
        <dbReference type="ARBA" id="ARBA00038456"/>
    </source>
</evidence>
<dbReference type="InterPro" id="IPR006683">
    <property type="entry name" value="Thioestr_dom"/>
</dbReference>
<evidence type="ECO:0000256" key="12">
    <source>
        <dbReference type="ARBA" id="ARBA00023273"/>
    </source>
</evidence>
<dbReference type="Gene3D" id="3.10.129.10">
    <property type="entry name" value="Hotdog Thioesterase"/>
    <property type="match status" value="1"/>
</dbReference>
<evidence type="ECO:0000256" key="11">
    <source>
        <dbReference type="ARBA" id="ARBA00023136"/>
    </source>
</evidence>
<dbReference type="InterPro" id="IPR029069">
    <property type="entry name" value="HotDog_dom_sf"/>
</dbReference>
<evidence type="ECO:0000256" key="6">
    <source>
        <dbReference type="ARBA" id="ARBA00022703"/>
    </source>
</evidence>
<comment type="catalytic activity">
    <reaction evidence="14">
        <text>(9Z)-octadecenoyl-CoA + H2O = (9Z)-octadecenoate + CoA + H(+)</text>
        <dbReference type="Rhea" id="RHEA:40139"/>
        <dbReference type="ChEBI" id="CHEBI:15377"/>
        <dbReference type="ChEBI" id="CHEBI:15378"/>
        <dbReference type="ChEBI" id="CHEBI:30823"/>
        <dbReference type="ChEBI" id="CHEBI:57287"/>
        <dbReference type="ChEBI" id="CHEBI:57387"/>
    </reaction>
    <physiologicalReaction direction="left-to-right" evidence="14">
        <dbReference type="Rhea" id="RHEA:40140"/>
    </physiologicalReaction>
</comment>
<feature type="domain" description="Thioesterase" evidence="24">
    <location>
        <begin position="101"/>
        <end position="172"/>
    </location>
</feature>
<dbReference type="EMBL" id="BAAAUV010000016">
    <property type="protein sequence ID" value="GAA3226711.1"/>
    <property type="molecule type" value="Genomic_DNA"/>
</dbReference>
<dbReference type="Pfam" id="PF03061">
    <property type="entry name" value="4HBT"/>
    <property type="match status" value="1"/>
</dbReference>
<organism evidence="25 26">
    <name type="scientific">Actinocorallia longicatena</name>
    <dbReference type="NCBI Taxonomy" id="111803"/>
    <lineage>
        <taxon>Bacteria</taxon>
        <taxon>Bacillati</taxon>
        <taxon>Actinomycetota</taxon>
        <taxon>Actinomycetes</taxon>
        <taxon>Streptosporangiales</taxon>
        <taxon>Thermomonosporaceae</taxon>
        <taxon>Actinocorallia</taxon>
    </lineage>
</organism>